<accession>A0A1Y6ESJ7</accession>
<evidence type="ECO:0000256" key="2">
    <source>
        <dbReference type="ARBA" id="ARBA00022730"/>
    </source>
</evidence>
<comment type="function">
    <text evidence="6">Acts as a ribosome collision sensor. Detects stalled/collided disomes (pairs of ribosomes where the leading ribosome is stalled and a second ribosome has collided with it) and endonucleolytically cleaves mRNA at the 5' boundary of the stalled ribosome. Stalled/collided disomes form a new interface (primarily via the 30S subunits) that binds SmrB. Cleaved mRNA becomes available for tmRNA ligation, leading to ribosomal subunit dissociation and rescue of stalled ribosomes.</text>
</comment>
<dbReference type="InterPro" id="IPR036063">
    <property type="entry name" value="Smr_dom_sf"/>
</dbReference>
<keyword evidence="5 6" id="KW-0694">RNA-binding</keyword>
<dbReference type="GO" id="GO:0019843">
    <property type="term" value="F:rRNA binding"/>
    <property type="evidence" value="ECO:0007669"/>
    <property type="project" value="UniProtKB-UniRule"/>
</dbReference>
<dbReference type="SMART" id="SM00463">
    <property type="entry name" value="SMR"/>
    <property type="match status" value="1"/>
</dbReference>
<evidence type="ECO:0000313" key="9">
    <source>
        <dbReference type="EMBL" id="SMQ64171.1"/>
    </source>
</evidence>
<organism evidence="9 10">
    <name type="scientific">Pseudidiomarina planktonica</name>
    <dbReference type="NCBI Taxonomy" id="1323738"/>
    <lineage>
        <taxon>Bacteria</taxon>
        <taxon>Pseudomonadati</taxon>
        <taxon>Pseudomonadota</taxon>
        <taxon>Gammaproteobacteria</taxon>
        <taxon>Alteromonadales</taxon>
        <taxon>Idiomarinaceae</taxon>
        <taxon>Pseudidiomarina</taxon>
    </lineage>
</organism>
<comment type="similarity">
    <text evidence="6">Belongs to the SmrB family.</text>
</comment>
<dbReference type="Gene3D" id="3.30.1370.110">
    <property type="match status" value="1"/>
</dbReference>
<dbReference type="Pfam" id="PF01713">
    <property type="entry name" value="Smr"/>
    <property type="match status" value="1"/>
</dbReference>
<dbReference type="PANTHER" id="PTHR35562:SF1">
    <property type="entry name" value="UPF0115 PROTEIN YFCN"/>
    <property type="match status" value="1"/>
</dbReference>
<gene>
    <name evidence="6" type="primary">smrB</name>
    <name evidence="9" type="ORF">SAMN06297229_0974</name>
</gene>
<dbReference type="PROSITE" id="PS50828">
    <property type="entry name" value="SMR"/>
    <property type="match status" value="1"/>
</dbReference>
<dbReference type="SUPFAM" id="SSF160443">
    <property type="entry name" value="SMR domain-like"/>
    <property type="match status" value="1"/>
</dbReference>
<feature type="domain" description="Smr" evidence="8">
    <location>
        <begin position="115"/>
        <end position="190"/>
    </location>
</feature>
<dbReference type="EC" id="3.1.-.-" evidence="6"/>
<keyword evidence="3 6" id="KW-0255">Endonuclease</keyword>
<dbReference type="InterPro" id="IPR022990">
    <property type="entry name" value="SmrB-like"/>
</dbReference>
<sequence>MSWREIKKELKLAASSKSQAEQPAPEVDDATLFRQQAQVTKRIHNDTVPPPKPQLKKRQTNSIKDTVNASREAGFYFSDTFEANLPVPLKYVAEGENSYLAKQLRRGDFAPEVLLDLHGFTQLNAKRELAAMLKTCEREQIDCCCIMHGFGEGVLKQRIPHWLVQHPLVRAFHQAPREWGGDAAILVLLKVTV</sequence>
<keyword evidence="2 6" id="KW-0699">rRNA-binding</keyword>
<reference evidence="10" key="1">
    <citation type="submission" date="2017-04" db="EMBL/GenBank/DDBJ databases">
        <authorList>
            <person name="Varghese N."/>
            <person name="Submissions S."/>
        </authorList>
    </citation>
    <scope>NUCLEOTIDE SEQUENCE [LARGE SCALE GENOMIC DNA]</scope>
</reference>
<dbReference type="Proteomes" id="UP000194450">
    <property type="component" value="Unassembled WGS sequence"/>
</dbReference>
<dbReference type="GO" id="GO:0004521">
    <property type="term" value="F:RNA endonuclease activity"/>
    <property type="evidence" value="ECO:0007669"/>
    <property type="project" value="UniProtKB-UniRule"/>
</dbReference>
<keyword evidence="10" id="KW-1185">Reference proteome</keyword>
<evidence type="ECO:0000256" key="7">
    <source>
        <dbReference type="SAM" id="MobiDB-lite"/>
    </source>
</evidence>
<protein>
    <recommendedName>
        <fullName evidence="6">Ribosome rescue factor SmrB</fullName>
        <ecNumber evidence="6">3.1.-.-</ecNumber>
    </recommendedName>
</protein>
<dbReference type="InterPro" id="IPR002625">
    <property type="entry name" value="Smr_dom"/>
</dbReference>
<keyword evidence="1 6" id="KW-0540">Nuclease</keyword>
<keyword evidence="4 6" id="KW-0378">Hydrolase</keyword>
<dbReference type="EMBL" id="FXWH01000001">
    <property type="protein sequence ID" value="SMQ64171.1"/>
    <property type="molecule type" value="Genomic_DNA"/>
</dbReference>
<dbReference type="AlphaFoldDB" id="A0A1Y6ESJ7"/>
<evidence type="ECO:0000256" key="3">
    <source>
        <dbReference type="ARBA" id="ARBA00022759"/>
    </source>
</evidence>
<dbReference type="PANTHER" id="PTHR35562">
    <property type="entry name" value="DNA ENDONUCLEASE SMRA-RELATED"/>
    <property type="match status" value="1"/>
</dbReference>
<feature type="region of interest" description="Disordered" evidence="7">
    <location>
        <begin position="41"/>
        <end position="62"/>
    </location>
</feature>
<proteinExistence type="inferred from homology"/>
<dbReference type="RefSeq" id="WP_086434100.1">
    <property type="nucleotide sequence ID" value="NZ_FXWH01000001.1"/>
</dbReference>
<evidence type="ECO:0000256" key="6">
    <source>
        <dbReference type="HAMAP-Rule" id="MF_01042"/>
    </source>
</evidence>
<evidence type="ECO:0000313" key="10">
    <source>
        <dbReference type="Proteomes" id="UP000194450"/>
    </source>
</evidence>
<dbReference type="OrthoDB" id="5795446at2"/>
<dbReference type="NCBIfam" id="NF003432">
    <property type="entry name" value="PRK04946.1"/>
    <property type="match status" value="1"/>
</dbReference>
<dbReference type="GO" id="GO:0016787">
    <property type="term" value="F:hydrolase activity"/>
    <property type="evidence" value="ECO:0007669"/>
    <property type="project" value="UniProtKB-KW"/>
</dbReference>
<evidence type="ECO:0000259" key="8">
    <source>
        <dbReference type="PROSITE" id="PS50828"/>
    </source>
</evidence>
<dbReference type="HAMAP" id="MF_01042">
    <property type="entry name" value="SmrB"/>
    <property type="match status" value="1"/>
</dbReference>
<name>A0A1Y6ESJ7_9GAMM</name>
<evidence type="ECO:0000256" key="1">
    <source>
        <dbReference type="ARBA" id="ARBA00022722"/>
    </source>
</evidence>
<evidence type="ECO:0000256" key="5">
    <source>
        <dbReference type="ARBA" id="ARBA00022884"/>
    </source>
</evidence>
<dbReference type="GO" id="GO:0072344">
    <property type="term" value="P:rescue of stalled ribosome"/>
    <property type="evidence" value="ECO:0007669"/>
    <property type="project" value="UniProtKB-UniRule"/>
</dbReference>
<comment type="subunit">
    <text evidence="6">Associates with collided ribosomes, but not with correctly translating polysomes.</text>
</comment>
<evidence type="ECO:0000256" key="4">
    <source>
        <dbReference type="ARBA" id="ARBA00022801"/>
    </source>
</evidence>